<protein>
    <submittedName>
        <fullName evidence="1">Uncharacterized protein</fullName>
    </submittedName>
</protein>
<accession>A2DIT8</accession>
<evidence type="ECO:0000313" key="1">
    <source>
        <dbReference type="EMBL" id="EAY19701.1"/>
    </source>
</evidence>
<dbReference type="EMBL" id="DS113205">
    <property type="protein sequence ID" value="EAY19701.1"/>
    <property type="molecule type" value="Genomic_DNA"/>
</dbReference>
<proteinExistence type="predicted"/>
<keyword evidence="2" id="KW-1185">Reference proteome</keyword>
<reference evidence="1" key="1">
    <citation type="submission" date="2006-10" db="EMBL/GenBank/DDBJ databases">
        <authorList>
            <person name="Amadeo P."/>
            <person name="Zhao Q."/>
            <person name="Wortman J."/>
            <person name="Fraser-Liggett C."/>
            <person name="Carlton J."/>
        </authorList>
    </citation>
    <scope>NUCLEOTIDE SEQUENCE</scope>
    <source>
        <strain evidence="1">G3</strain>
    </source>
</reference>
<gene>
    <name evidence="1" type="ORF">TVAG_432970</name>
</gene>
<name>A2DIT8_TRIV3</name>
<dbReference type="SUPFAM" id="SSF48371">
    <property type="entry name" value="ARM repeat"/>
    <property type="match status" value="1"/>
</dbReference>
<dbReference type="InterPro" id="IPR016024">
    <property type="entry name" value="ARM-type_fold"/>
</dbReference>
<evidence type="ECO:0000313" key="2">
    <source>
        <dbReference type="Proteomes" id="UP000001542"/>
    </source>
</evidence>
<dbReference type="KEGG" id="tva:5465230"/>
<dbReference type="VEuPathDB" id="TrichDB:TVAGG3_0562180"/>
<dbReference type="RefSeq" id="XP_001580687.1">
    <property type="nucleotide sequence ID" value="XM_001580637.1"/>
</dbReference>
<dbReference type="Proteomes" id="UP000001542">
    <property type="component" value="Unassembled WGS sequence"/>
</dbReference>
<dbReference type="VEuPathDB" id="TrichDB:TVAG_432970"/>
<reference evidence="1" key="2">
    <citation type="journal article" date="2007" name="Science">
        <title>Draft genome sequence of the sexually transmitted pathogen Trichomonas vaginalis.</title>
        <authorList>
            <person name="Carlton J.M."/>
            <person name="Hirt R.P."/>
            <person name="Silva J.C."/>
            <person name="Delcher A.L."/>
            <person name="Schatz M."/>
            <person name="Zhao Q."/>
            <person name="Wortman J.R."/>
            <person name="Bidwell S.L."/>
            <person name="Alsmark U.C.M."/>
            <person name="Besteiro S."/>
            <person name="Sicheritz-Ponten T."/>
            <person name="Noel C.J."/>
            <person name="Dacks J.B."/>
            <person name="Foster P.G."/>
            <person name="Simillion C."/>
            <person name="Van de Peer Y."/>
            <person name="Miranda-Saavedra D."/>
            <person name="Barton G.J."/>
            <person name="Westrop G.D."/>
            <person name="Mueller S."/>
            <person name="Dessi D."/>
            <person name="Fiori P.L."/>
            <person name="Ren Q."/>
            <person name="Paulsen I."/>
            <person name="Zhang H."/>
            <person name="Bastida-Corcuera F.D."/>
            <person name="Simoes-Barbosa A."/>
            <person name="Brown M.T."/>
            <person name="Hayes R.D."/>
            <person name="Mukherjee M."/>
            <person name="Okumura C.Y."/>
            <person name="Schneider R."/>
            <person name="Smith A.J."/>
            <person name="Vanacova S."/>
            <person name="Villalvazo M."/>
            <person name="Haas B.J."/>
            <person name="Pertea M."/>
            <person name="Feldblyum T.V."/>
            <person name="Utterback T.R."/>
            <person name="Shu C.L."/>
            <person name="Osoegawa K."/>
            <person name="de Jong P.J."/>
            <person name="Hrdy I."/>
            <person name="Horvathova L."/>
            <person name="Zubacova Z."/>
            <person name="Dolezal P."/>
            <person name="Malik S.B."/>
            <person name="Logsdon J.M. Jr."/>
            <person name="Henze K."/>
            <person name="Gupta A."/>
            <person name="Wang C.C."/>
            <person name="Dunne R.L."/>
            <person name="Upcroft J.A."/>
            <person name="Upcroft P."/>
            <person name="White O."/>
            <person name="Salzberg S.L."/>
            <person name="Tang P."/>
            <person name="Chiu C.-H."/>
            <person name="Lee Y.-S."/>
            <person name="Embley T.M."/>
            <person name="Coombs G.H."/>
            <person name="Mottram J.C."/>
            <person name="Tachezy J."/>
            <person name="Fraser-Liggett C.M."/>
            <person name="Johnson P.J."/>
        </authorList>
    </citation>
    <scope>NUCLEOTIDE SEQUENCE [LARGE SCALE GENOMIC DNA]</scope>
    <source>
        <strain evidence="1">G3</strain>
    </source>
</reference>
<dbReference type="InterPro" id="IPR011989">
    <property type="entry name" value="ARM-like"/>
</dbReference>
<dbReference type="SMR" id="A2DIT8"/>
<dbReference type="AlphaFoldDB" id="A2DIT8"/>
<dbReference type="InParanoid" id="A2DIT8"/>
<dbReference type="Gene3D" id="1.25.10.10">
    <property type="entry name" value="Leucine-rich Repeat Variant"/>
    <property type="match status" value="1"/>
</dbReference>
<organism evidence="1 2">
    <name type="scientific">Trichomonas vaginalis (strain ATCC PRA-98 / G3)</name>
    <dbReference type="NCBI Taxonomy" id="412133"/>
    <lineage>
        <taxon>Eukaryota</taxon>
        <taxon>Metamonada</taxon>
        <taxon>Parabasalia</taxon>
        <taxon>Trichomonadida</taxon>
        <taxon>Trichomonadidae</taxon>
        <taxon>Trichomonas</taxon>
    </lineage>
</organism>
<sequence length="463" mass="53265">MQSYKIHDENEDILAFEKMFNKTKTILGTDGNQDGDSELPKIGPLLVDLIKSIEKKEPPLVEEILLKLESIFTRNGAVYDDIFLIFRIPAHLMECLQTDAPQNVLFAAIKFLIAVFNTKNQEYINQLFEEKLPEHLTPLLGVINVDIIDSYLTLLAKMILARKNNIDFILEIITEDIFKEHINDSPEIQTLLCSILYAFTYTSQKKELRDTIIITISEICYNVNEEAVYQLIGALIRTGTVSYSETWLSMIIDLNLVEFGMQFIENENNDKVEMSINFLSTLCIHEYELSNAELSKLEYLLKIDDEDKNSLALCALYDQAYISDTYAVKFASDKNLVDFSINILEQGQYREKFNAAKFLCALMKNCGPEFIYSISDREWISELVELFISGKDKDYCITFAESFYAALRRVKGSDLFQRYLQEFDEAGGIEAFNDCQFEDGELPNYTESFLAEFIDDEREESGD</sequence>